<evidence type="ECO:0000256" key="5">
    <source>
        <dbReference type="ARBA" id="ARBA00023001"/>
    </source>
</evidence>
<feature type="active site" description="Nucleophile" evidence="9">
    <location>
        <position position="36"/>
    </location>
</feature>
<feature type="chain" id="PRO_5021034325" description="Cellulase" evidence="11">
    <location>
        <begin position="23"/>
        <end position="404"/>
    </location>
</feature>
<dbReference type="STRING" id="329884.A0A4U0XNJ8"/>
<dbReference type="Gene3D" id="2.40.40.10">
    <property type="entry name" value="RlpA-like domain"/>
    <property type="match status" value="1"/>
</dbReference>
<dbReference type="InterPro" id="IPR052288">
    <property type="entry name" value="GH45_Enzymes"/>
</dbReference>
<evidence type="ECO:0000259" key="12">
    <source>
        <dbReference type="PROSITE" id="PS01140"/>
    </source>
</evidence>
<sequence length="404" mass="39482">MSSIRNMALLALSAGFATITAAQDVSGTGSTTRYWDCCKGSCAWTGKADVSAPITTCDIHDSPLTDASAASGCNGGTAYMCSDQSPWAVNSTMAYGFAAVSIPGGTESSWCCACYELTFTSTAIAGKKMIVQATNTGADLANGQFDLAIPGGGVGIYNGCTDEWGAPASGWGAQYGGISSNTCSSFPTALQPGCNFRFGDFFEGADNPTVDYKQVTCPKALTDKTGCIRAGETPTGGDSSSSAAPVASSSAAATSASSSSAAATSATSAPASSSSTAAATTYSSPAASSSSAAAPSSSAPASSSPAVAPVASSSAPSPPAYSAPSSPSSEAAPVTESSSSSTVSSSKYASSPYSFTAPYSSAASSPVAPVGTAPASSGYAPAPSGSLPGGGDDCAVQYVYEYDL</sequence>
<organism evidence="13 14">
    <name type="scientific">Friedmanniomyces simplex</name>
    <dbReference type="NCBI Taxonomy" id="329884"/>
    <lineage>
        <taxon>Eukaryota</taxon>
        <taxon>Fungi</taxon>
        <taxon>Dikarya</taxon>
        <taxon>Ascomycota</taxon>
        <taxon>Pezizomycotina</taxon>
        <taxon>Dothideomycetes</taxon>
        <taxon>Dothideomycetidae</taxon>
        <taxon>Mycosphaerellales</taxon>
        <taxon>Teratosphaeriaceae</taxon>
        <taxon>Friedmanniomyces</taxon>
    </lineage>
</organism>
<name>A0A4U0XNJ8_9PEZI</name>
<keyword evidence="5" id="KW-0136">Cellulose degradation</keyword>
<feature type="region of interest" description="Disordered" evidence="10">
    <location>
        <begin position="226"/>
        <end position="245"/>
    </location>
</feature>
<dbReference type="PROSITE" id="PS01140">
    <property type="entry name" value="GLYCOSYL_HYDROL_F45"/>
    <property type="match status" value="1"/>
</dbReference>
<dbReference type="PANTHER" id="PTHR39730:SF1">
    <property type="entry name" value="ENDOGLUCANASE 1"/>
    <property type="match status" value="1"/>
</dbReference>
<evidence type="ECO:0000256" key="11">
    <source>
        <dbReference type="SAM" id="SignalP"/>
    </source>
</evidence>
<dbReference type="InterPro" id="IPR000334">
    <property type="entry name" value="Glyco_hydro_45"/>
</dbReference>
<feature type="domain" description="Glycosyl hydrolases family 45 active site" evidence="12">
    <location>
        <begin position="31"/>
        <end position="42"/>
    </location>
</feature>
<evidence type="ECO:0000256" key="6">
    <source>
        <dbReference type="ARBA" id="ARBA00023277"/>
    </source>
</evidence>
<feature type="compositionally biased region" description="Low complexity" evidence="10">
    <location>
        <begin position="286"/>
        <end position="315"/>
    </location>
</feature>
<dbReference type="OrthoDB" id="10035502at2759"/>
<gene>
    <name evidence="13" type="ORF">B0A55_03709</name>
</gene>
<evidence type="ECO:0000256" key="7">
    <source>
        <dbReference type="ARBA" id="ARBA00023295"/>
    </source>
</evidence>
<dbReference type="SUPFAM" id="SSF50685">
    <property type="entry name" value="Barwin-like endoglucanases"/>
    <property type="match status" value="1"/>
</dbReference>
<evidence type="ECO:0000313" key="13">
    <source>
        <dbReference type="EMBL" id="TKA77936.1"/>
    </source>
</evidence>
<keyword evidence="8" id="KW-0624">Polysaccharide degradation</keyword>
<dbReference type="GO" id="GO:0008810">
    <property type="term" value="F:cellulase activity"/>
    <property type="evidence" value="ECO:0007669"/>
    <property type="project" value="UniProtKB-EC"/>
</dbReference>
<evidence type="ECO:0000313" key="14">
    <source>
        <dbReference type="Proteomes" id="UP000309340"/>
    </source>
</evidence>
<dbReference type="Proteomes" id="UP000309340">
    <property type="component" value="Unassembled WGS sequence"/>
</dbReference>
<comment type="catalytic activity">
    <reaction evidence="1 9">
        <text>Endohydrolysis of (1-&gt;4)-beta-D-glucosidic linkages in cellulose, lichenin and cereal beta-D-glucans.</text>
        <dbReference type="EC" id="3.2.1.4"/>
    </reaction>
</comment>
<keyword evidence="6" id="KW-0119">Carbohydrate metabolism</keyword>
<dbReference type="PANTHER" id="PTHR39730">
    <property type="entry name" value="ENDOGLUCANASE 1"/>
    <property type="match status" value="1"/>
</dbReference>
<keyword evidence="4" id="KW-0378">Hydrolase</keyword>
<dbReference type="InterPro" id="IPR036908">
    <property type="entry name" value="RlpA-like_sf"/>
</dbReference>
<reference evidence="13 14" key="1">
    <citation type="submission" date="2017-03" db="EMBL/GenBank/DDBJ databases">
        <title>Genomes of endolithic fungi from Antarctica.</title>
        <authorList>
            <person name="Coleine C."/>
            <person name="Masonjones S."/>
            <person name="Stajich J.E."/>
        </authorList>
    </citation>
    <scope>NUCLEOTIDE SEQUENCE [LARGE SCALE GENOMIC DNA]</scope>
    <source>
        <strain evidence="13 14">CCFEE 5184</strain>
    </source>
</reference>
<keyword evidence="11" id="KW-0732">Signal</keyword>
<dbReference type="EMBL" id="NAJQ01000125">
    <property type="protein sequence ID" value="TKA77936.1"/>
    <property type="molecule type" value="Genomic_DNA"/>
</dbReference>
<accession>A0A4U0XNJ8</accession>
<protein>
    <recommendedName>
        <fullName evidence="3 9">Cellulase</fullName>
        <ecNumber evidence="3 9">3.2.1.4</ecNumber>
    </recommendedName>
</protein>
<evidence type="ECO:0000256" key="3">
    <source>
        <dbReference type="ARBA" id="ARBA00012601"/>
    </source>
</evidence>
<feature type="region of interest" description="Disordered" evidence="10">
    <location>
        <begin position="286"/>
        <end position="392"/>
    </location>
</feature>
<keyword evidence="14" id="KW-1185">Reference proteome</keyword>
<evidence type="ECO:0000256" key="4">
    <source>
        <dbReference type="ARBA" id="ARBA00022801"/>
    </source>
</evidence>
<dbReference type="AlphaFoldDB" id="A0A4U0XNJ8"/>
<evidence type="ECO:0000256" key="2">
    <source>
        <dbReference type="ARBA" id="ARBA00007793"/>
    </source>
</evidence>
<evidence type="ECO:0000256" key="1">
    <source>
        <dbReference type="ARBA" id="ARBA00000966"/>
    </source>
</evidence>
<feature type="compositionally biased region" description="Low complexity" evidence="10">
    <location>
        <begin position="322"/>
        <end position="386"/>
    </location>
</feature>
<feature type="signal peptide" evidence="11">
    <location>
        <begin position="1"/>
        <end position="22"/>
    </location>
</feature>
<evidence type="ECO:0000256" key="8">
    <source>
        <dbReference type="ARBA" id="ARBA00023326"/>
    </source>
</evidence>
<dbReference type="GO" id="GO:0030245">
    <property type="term" value="P:cellulose catabolic process"/>
    <property type="evidence" value="ECO:0007669"/>
    <property type="project" value="UniProtKB-KW"/>
</dbReference>
<comment type="caution">
    <text evidence="13">The sequence shown here is derived from an EMBL/GenBank/DDBJ whole genome shotgun (WGS) entry which is preliminary data.</text>
</comment>
<dbReference type="Pfam" id="PF02015">
    <property type="entry name" value="Glyco_hydro_45"/>
    <property type="match status" value="1"/>
</dbReference>
<proteinExistence type="inferred from homology"/>
<keyword evidence="7" id="KW-0326">Glycosidase</keyword>
<evidence type="ECO:0000256" key="10">
    <source>
        <dbReference type="SAM" id="MobiDB-lite"/>
    </source>
</evidence>
<dbReference type="EC" id="3.2.1.4" evidence="3 9"/>
<evidence type="ECO:0000256" key="9">
    <source>
        <dbReference type="PROSITE-ProRule" id="PRU10069"/>
    </source>
</evidence>
<comment type="similarity">
    <text evidence="2">Belongs to the glycosyl hydrolase 45 (cellulase K) family.</text>
</comment>